<dbReference type="GO" id="GO:0004844">
    <property type="term" value="F:uracil DNA N-glycosylase activity"/>
    <property type="evidence" value="ECO:0007669"/>
    <property type="project" value="UniProtKB-EC"/>
</dbReference>
<keyword evidence="9" id="KW-0408">Iron</keyword>
<proteinExistence type="inferred from homology"/>
<evidence type="ECO:0000256" key="12">
    <source>
        <dbReference type="SAM" id="MobiDB-lite"/>
    </source>
</evidence>
<comment type="caution">
    <text evidence="14">The sequence shown here is derived from an EMBL/GenBank/DDBJ whole genome shotgun (WGS) entry which is preliminary data.</text>
</comment>
<evidence type="ECO:0000256" key="7">
    <source>
        <dbReference type="ARBA" id="ARBA00022763"/>
    </source>
</evidence>
<dbReference type="RefSeq" id="WP_132002234.1">
    <property type="nucleotide sequence ID" value="NZ_JBHUNN010000002.1"/>
</dbReference>
<evidence type="ECO:0000256" key="1">
    <source>
        <dbReference type="ARBA" id="ARBA00001400"/>
    </source>
</evidence>
<evidence type="ECO:0000256" key="5">
    <source>
        <dbReference type="ARBA" id="ARBA00022485"/>
    </source>
</evidence>
<keyword evidence="7" id="KW-0227">DNA damage</keyword>
<dbReference type="EC" id="3.2.2.27" evidence="3"/>
<dbReference type="InterPro" id="IPR005122">
    <property type="entry name" value="Uracil-DNA_glycosylase-like"/>
</dbReference>
<comment type="similarity">
    <text evidence="2">Belongs to the uracil-DNA glycosylase (UDG) superfamily. Type 4 (UDGa) family.</text>
</comment>
<feature type="compositionally biased region" description="Low complexity" evidence="12">
    <location>
        <begin position="64"/>
        <end position="74"/>
    </location>
</feature>
<evidence type="ECO:0000256" key="3">
    <source>
        <dbReference type="ARBA" id="ARBA00012030"/>
    </source>
</evidence>
<reference evidence="14 15" key="1">
    <citation type="submission" date="2019-03" db="EMBL/GenBank/DDBJ databases">
        <title>Genomic Encyclopedia of Type Strains, Phase IV (KMG-IV): sequencing the most valuable type-strain genomes for metagenomic binning, comparative biology and taxonomic classification.</title>
        <authorList>
            <person name="Goeker M."/>
        </authorList>
    </citation>
    <scope>NUCLEOTIDE SEQUENCE [LARGE SCALE GENOMIC DNA]</scope>
    <source>
        <strain evidence="14 15">DSM 22958</strain>
    </source>
</reference>
<name>A0A4R2GYP1_9HYPH</name>
<dbReference type="Proteomes" id="UP000294881">
    <property type="component" value="Unassembled WGS sequence"/>
</dbReference>
<accession>A0A4R2GYP1</accession>
<keyword evidence="11" id="KW-0234">DNA repair</keyword>
<dbReference type="SMART" id="SM00987">
    <property type="entry name" value="UreE_C"/>
    <property type="match status" value="1"/>
</dbReference>
<evidence type="ECO:0000313" key="15">
    <source>
        <dbReference type="Proteomes" id="UP000294881"/>
    </source>
</evidence>
<organism evidence="14 15">
    <name type="scientific">Camelimonas lactis</name>
    <dbReference type="NCBI Taxonomy" id="659006"/>
    <lineage>
        <taxon>Bacteria</taxon>
        <taxon>Pseudomonadati</taxon>
        <taxon>Pseudomonadota</taxon>
        <taxon>Alphaproteobacteria</taxon>
        <taxon>Hyphomicrobiales</taxon>
        <taxon>Chelatococcaceae</taxon>
        <taxon>Camelimonas</taxon>
    </lineage>
</organism>
<dbReference type="GO" id="GO:0046872">
    <property type="term" value="F:metal ion binding"/>
    <property type="evidence" value="ECO:0007669"/>
    <property type="project" value="UniProtKB-KW"/>
</dbReference>
<feature type="domain" description="Uracil-DNA glycosylase-like" evidence="13">
    <location>
        <begin position="151"/>
        <end position="301"/>
    </location>
</feature>
<gene>
    <name evidence="14" type="ORF">EV666_101428</name>
</gene>
<dbReference type="Pfam" id="PF03167">
    <property type="entry name" value="UDG"/>
    <property type="match status" value="1"/>
</dbReference>
<comment type="catalytic activity">
    <reaction evidence="1">
        <text>Hydrolyzes single-stranded DNA or mismatched double-stranded DNA and polynucleotides, releasing free uracil.</text>
        <dbReference type="EC" id="3.2.2.27"/>
    </reaction>
</comment>
<dbReference type="SUPFAM" id="SSF52141">
    <property type="entry name" value="Uracil-DNA glycosylase-like"/>
    <property type="match status" value="1"/>
</dbReference>
<keyword evidence="15" id="KW-1185">Reference proteome</keyword>
<sequence>MNGDTANGPPPDPADYSLADLETLLAFHMEAGADWVLDETPHDRFAEVNAPPPRFAPAWAQNTAQVSAASGAAPAERRRTSAPAPVTPPAPSRAPSTPAATPPANFASAADEVALQAGEIARAATSLEALQQAMAAFDGCSLKRTARQLVFGDGAPDARVMFVGEAPGAEEDRIGRPFVGRSGQLLDRMLAAIGLDRSKVYIANTVPWRPPGNRTPTPQESAICRPFIERQIALVGPDVLVCLGGPSAQALLGVREGILRLRGRWSAYEAGDIRIRALPTLHPAYLLRSPLQKRLAWRDFRAIRAALDEGAGTTATTGGNA</sequence>
<dbReference type="SMART" id="SM00986">
    <property type="entry name" value="UDG"/>
    <property type="match status" value="1"/>
</dbReference>
<dbReference type="NCBIfam" id="TIGR00758">
    <property type="entry name" value="UDG_fam4"/>
    <property type="match status" value="1"/>
</dbReference>
<dbReference type="InterPro" id="IPR005273">
    <property type="entry name" value="Ura-DNA_glyco_family4"/>
</dbReference>
<dbReference type="AlphaFoldDB" id="A0A4R2GYP1"/>
<dbReference type="Gene3D" id="3.40.470.10">
    <property type="entry name" value="Uracil-DNA glycosylase-like domain"/>
    <property type="match status" value="1"/>
</dbReference>
<evidence type="ECO:0000256" key="2">
    <source>
        <dbReference type="ARBA" id="ARBA00006521"/>
    </source>
</evidence>
<evidence type="ECO:0000259" key="13">
    <source>
        <dbReference type="SMART" id="SM00986"/>
    </source>
</evidence>
<evidence type="ECO:0000256" key="9">
    <source>
        <dbReference type="ARBA" id="ARBA00023004"/>
    </source>
</evidence>
<evidence type="ECO:0000256" key="8">
    <source>
        <dbReference type="ARBA" id="ARBA00022801"/>
    </source>
</evidence>
<dbReference type="OrthoDB" id="5290748at2"/>
<dbReference type="PANTHER" id="PTHR33693:SF1">
    <property type="entry name" value="TYPE-4 URACIL-DNA GLYCOSYLASE"/>
    <property type="match status" value="1"/>
</dbReference>
<evidence type="ECO:0000256" key="4">
    <source>
        <dbReference type="ARBA" id="ARBA00019403"/>
    </source>
</evidence>
<dbReference type="CDD" id="cd10030">
    <property type="entry name" value="UDG-F4_TTUDGA_SPO1dp_like"/>
    <property type="match status" value="1"/>
</dbReference>
<evidence type="ECO:0000256" key="11">
    <source>
        <dbReference type="ARBA" id="ARBA00023204"/>
    </source>
</evidence>
<dbReference type="EMBL" id="SLWL01000001">
    <property type="protein sequence ID" value="TCO16175.1"/>
    <property type="molecule type" value="Genomic_DNA"/>
</dbReference>
<evidence type="ECO:0000256" key="10">
    <source>
        <dbReference type="ARBA" id="ARBA00023014"/>
    </source>
</evidence>
<keyword evidence="6" id="KW-0479">Metal-binding</keyword>
<keyword evidence="5" id="KW-0004">4Fe-4S</keyword>
<dbReference type="InterPro" id="IPR051536">
    <property type="entry name" value="UDG_Type-4/5"/>
</dbReference>
<keyword evidence="8" id="KW-0378">Hydrolase</keyword>
<dbReference type="InterPro" id="IPR036895">
    <property type="entry name" value="Uracil-DNA_glycosylase-like_sf"/>
</dbReference>
<evidence type="ECO:0000256" key="6">
    <source>
        <dbReference type="ARBA" id="ARBA00022723"/>
    </source>
</evidence>
<dbReference type="PANTHER" id="PTHR33693">
    <property type="entry name" value="TYPE-5 URACIL-DNA GLYCOSYLASE"/>
    <property type="match status" value="1"/>
</dbReference>
<keyword evidence="10" id="KW-0411">Iron-sulfur</keyword>
<evidence type="ECO:0000313" key="14">
    <source>
        <dbReference type="EMBL" id="TCO16175.1"/>
    </source>
</evidence>
<dbReference type="GO" id="GO:0006281">
    <property type="term" value="P:DNA repair"/>
    <property type="evidence" value="ECO:0007669"/>
    <property type="project" value="UniProtKB-KW"/>
</dbReference>
<dbReference type="GO" id="GO:0051539">
    <property type="term" value="F:4 iron, 4 sulfur cluster binding"/>
    <property type="evidence" value="ECO:0007669"/>
    <property type="project" value="UniProtKB-KW"/>
</dbReference>
<protein>
    <recommendedName>
        <fullName evidence="4">Type-4 uracil-DNA glycosylase</fullName>
        <ecNumber evidence="3">3.2.2.27</ecNumber>
    </recommendedName>
</protein>
<feature type="region of interest" description="Disordered" evidence="12">
    <location>
        <begin position="45"/>
        <end position="103"/>
    </location>
</feature>
<feature type="compositionally biased region" description="Low complexity" evidence="12">
    <location>
        <begin position="93"/>
        <end position="103"/>
    </location>
</feature>